<sequence length="176" mass="20255">MHDAITDTAKKNLYIALGSNVGDRESWLAKALAALNRLPGVRQMVCSAVYDTDPVGYTEQASFLNMAVKLEVEMPVVMVFRCMREIETSLGRRREIHWGPRTIDLDLLMVDNLDVQIRAYDPELIVPHPRMLERAFVLIPLLDVLERQHPDYEKLEQCLQLLSDREGVRLWREAVP</sequence>
<evidence type="ECO:0000259" key="9">
    <source>
        <dbReference type="PROSITE" id="PS00794"/>
    </source>
</evidence>
<dbReference type="PANTHER" id="PTHR43071:SF1">
    <property type="entry name" value="2-AMINO-4-HYDROXY-6-HYDROXYMETHYLDIHYDROPTERIDINE PYROPHOSPHOKINASE"/>
    <property type="match status" value="1"/>
</dbReference>
<dbReference type="CDD" id="cd00483">
    <property type="entry name" value="HPPK"/>
    <property type="match status" value="1"/>
</dbReference>
<evidence type="ECO:0000256" key="8">
    <source>
        <dbReference type="ARBA" id="ARBA00022909"/>
    </source>
</evidence>
<evidence type="ECO:0000256" key="1">
    <source>
        <dbReference type="ARBA" id="ARBA00000198"/>
    </source>
</evidence>
<keyword evidence="11" id="KW-1185">Reference proteome</keyword>
<dbReference type="Pfam" id="PF01288">
    <property type="entry name" value="HPPK"/>
    <property type="match status" value="1"/>
</dbReference>
<dbReference type="PROSITE" id="PS00794">
    <property type="entry name" value="HPPK"/>
    <property type="match status" value="1"/>
</dbReference>
<organism evidence="10 11">
    <name type="scientific">Insulibacter thermoxylanivorax</name>
    <dbReference type="NCBI Taxonomy" id="2749268"/>
    <lineage>
        <taxon>Bacteria</taxon>
        <taxon>Bacillati</taxon>
        <taxon>Bacillota</taxon>
        <taxon>Bacilli</taxon>
        <taxon>Bacillales</taxon>
        <taxon>Paenibacillaceae</taxon>
        <taxon>Insulibacter</taxon>
    </lineage>
</organism>
<evidence type="ECO:0000256" key="7">
    <source>
        <dbReference type="ARBA" id="ARBA00022840"/>
    </source>
</evidence>
<dbReference type="GO" id="GO:0016301">
    <property type="term" value="F:kinase activity"/>
    <property type="evidence" value="ECO:0007669"/>
    <property type="project" value="UniProtKB-KW"/>
</dbReference>
<dbReference type="AlphaFoldDB" id="A0A916QGF4"/>
<comment type="caution">
    <text evidence="10">The sequence shown here is derived from an EMBL/GenBank/DDBJ whole genome shotgun (WGS) entry which is preliminary data.</text>
</comment>
<evidence type="ECO:0000256" key="5">
    <source>
        <dbReference type="ARBA" id="ARBA00022741"/>
    </source>
</evidence>
<keyword evidence="7" id="KW-0067">ATP-binding</keyword>
<keyword evidence="8" id="KW-0289">Folate biosynthesis</keyword>
<gene>
    <name evidence="10" type="primary">folK</name>
    <name evidence="10" type="ORF">PRECH8_17350</name>
</gene>
<dbReference type="Proteomes" id="UP000654993">
    <property type="component" value="Unassembled WGS sequence"/>
</dbReference>
<keyword evidence="4" id="KW-0808">Transferase</keyword>
<dbReference type="PANTHER" id="PTHR43071">
    <property type="entry name" value="2-AMINO-4-HYDROXY-6-HYDROXYMETHYLDIHYDROPTERIDINE PYROPHOSPHOKINASE"/>
    <property type="match status" value="1"/>
</dbReference>
<evidence type="ECO:0000256" key="3">
    <source>
        <dbReference type="ARBA" id="ARBA00013253"/>
    </source>
</evidence>
<evidence type="ECO:0000256" key="4">
    <source>
        <dbReference type="ARBA" id="ARBA00022679"/>
    </source>
</evidence>
<proteinExistence type="predicted"/>
<evidence type="ECO:0000313" key="11">
    <source>
        <dbReference type="Proteomes" id="UP000654993"/>
    </source>
</evidence>
<dbReference type="GO" id="GO:0003848">
    <property type="term" value="F:2-amino-4-hydroxy-6-hydroxymethyldihydropteridine diphosphokinase activity"/>
    <property type="evidence" value="ECO:0007669"/>
    <property type="project" value="UniProtKB-EC"/>
</dbReference>
<feature type="domain" description="7,8-dihydro-6-hydroxymethylpterin-pyrophosphokinase" evidence="9">
    <location>
        <begin position="97"/>
        <end position="108"/>
    </location>
</feature>
<accession>A0A916QGF4</accession>
<name>A0A916QGF4_9BACL</name>
<comment type="pathway">
    <text evidence="2">Cofactor biosynthesis; tetrahydrofolate biosynthesis; 2-amino-4-hydroxy-6-hydroxymethyl-7,8-dihydropteridine diphosphate from 7,8-dihydroneopterin triphosphate: step 4/4.</text>
</comment>
<evidence type="ECO:0000256" key="6">
    <source>
        <dbReference type="ARBA" id="ARBA00022777"/>
    </source>
</evidence>
<dbReference type="SUPFAM" id="SSF55083">
    <property type="entry name" value="6-hydroxymethyl-7,8-dihydropterin pyrophosphokinase, HPPK"/>
    <property type="match status" value="1"/>
</dbReference>
<dbReference type="RefSeq" id="WP_200966696.1">
    <property type="nucleotide sequence ID" value="NZ_BMAQ01000019.1"/>
</dbReference>
<dbReference type="InterPro" id="IPR000550">
    <property type="entry name" value="Hppk"/>
</dbReference>
<protein>
    <recommendedName>
        <fullName evidence="3">2-amino-4-hydroxy-6-hydroxymethyldihydropteridine diphosphokinase</fullName>
        <ecNumber evidence="3">2.7.6.3</ecNumber>
    </recommendedName>
</protein>
<dbReference type="InterPro" id="IPR035907">
    <property type="entry name" value="Hppk_sf"/>
</dbReference>
<evidence type="ECO:0000256" key="2">
    <source>
        <dbReference type="ARBA" id="ARBA00005051"/>
    </source>
</evidence>
<dbReference type="EMBL" id="BMAQ01000019">
    <property type="protein sequence ID" value="GFR38439.1"/>
    <property type="molecule type" value="Genomic_DNA"/>
</dbReference>
<dbReference type="NCBIfam" id="TIGR01498">
    <property type="entry name" value="folK"/>
    <property type="match status" value="1"/>
</dbReference>
<dbReference type="GO" id="GO:0005524">
    <property type="term" value="F:ATP binding"/>
    <property type="evidence" value="ECO:0007669"/>
    <property type="project" value="UniProtKB-KW"/>
</dbReference>
<comment type="catalytic activity">
    <reaction evidence="1">
        <text>6-hydroxymethyl-7,8-dihydropterin + ATP = (7,8-dihydropterin-6-yl)methyl diphosphate + AMP + H(+)</text>
        <dbReference type="Rhea" id="RHEA:11412"/>
        <dbReference type="ChEBI" id="CHEBI:15378"/>
        <dbReference type="ChEBI" id="CHEBI:30616"/>
        <dbReference type="ChEBI" id="CHEBI:44841"/>
        <dbReference type="ChEBI" id="CHEBI:72950"/>
        <dbReference type="ChEBI" id="CHEBI:456215"/>
        <dbReference type="EC" id="2.7.6.3"/>
    </reaction>
</comment>
<dbReference type="GO" id="GO:0046656">
    <property type="term" value="P:folic acid biosynthetic process"/>
    <property type="evidence" value="ECO:0007669"/>
    <property type="project" value="UniProtKB-KW"/>
</dbReference>
<reference evidence="10" key="2">
    <citation type="journal article" date="2021" name="Data Brief">
        <title>Draft genome sequence data of the facultative, thermophilic, xylanolytic bacterium Paenibacillus sp. strain DA-C8.</title>
        <authorList>
            <person name="Chhe C."/>
            <person name="Uke A."/>
            <person name="Baramee S."/>
            <person name="Ungkulpasvich U."/>
            <person name="Tachaapaikoon C."/>
            <person name="Pason P."/>
            <person name="Waeonukul R."/>
            <person name="Ratanakhanokchai K."/>
            <person name="Kosugi A."/>
        </authorList>
    </citation>
    <scope>NUCLEOTIDE SEQUENCE</scope>
    <source>
        <strain evidence="10">DA-C8</strain>
    </source>
</reference>
<keyword evidence="6" id="KW-0418">Kinase</keyword>
<dbReference type="Gene3D" id="3.30.70.560">
    <property type="entry name" value="7,8-Dihydro-6-hydroxymethylpterin-pyrophosphokinase HPPK"/>
    <property type="match status" value="1"/>
</dbReference>
<dbReference type="EC" id="2.7.6.3" evidence="3"/>
<keyword evidence="5" id="KW-0547">Nucleotide-binding</keyword>
<evidence type="ECO:0000313" key="10">
    <source>
        <dbReference type="EMBL" id="GFR38439.1"/>
    </source>
</evidence>
<reference evidence="10" key="1">
    <citation type="submission" date="2020-08" db="EMBL/GenBank/DDBJ databases">
        <authorList>
            <person name="Uke A."/>
            <person name="Chhe C."/>
            <person name="Baramee S."/>
            <person name="Kosugi A."/>
        </authorList>
    </citation>
    <scope>NUCLEOTIDE SEQUENCE</scope>
    <source>
        <strain evidence="10">DA-C8</strain>
    </source>
</reference>